<proteinExistence type="predicted"/>
<dbReference type="EMBL" id="ML978157">
    <property type="protein sequence ID" value="KAF2035555.1"/>
    <property type="molecule type" value="Genomic_DNA"/>
</dbReference>
<feature type="region of interest" description="Disordered" evidence="1">
    <location>
        <begin position="85"/>
        <end position="140"/>
    </location>
</feature>
<dbReference type="AlphaFoldDB" id="A0A9P4HL66"/>
<feature type="compositionally biased region" description="Basic and acidic residues" evidence="1">
    <location>
        <begin position="123"/>
        <end position="140"/>
    </location>
</feature>
<sequence length="140" mass="15638">MAPNDSHHLLPMNSIIFSSTPNLRKRLPTSPTLVDLSEAADTTVTALPPASIPVAKQTRLKRRSKMKRLRKVARKIARVVFGKPVDPKYPVHNNTNEGRVKIGVPTNVQHVETGGPRKLSTPKKSEYRELRGEARESEDE</sequence>
<comment type="caution">
    <text evidence="2">The sequence shown here is derived from an EMBL/GenBank/DDBJ whole genome shotgun (WGS) entry which is preliminary data.</text>
</comment>
<evidence type="ECO:0000313" key="2">
    <source>
        <dbReference type="EMBL" id="KAF2035555.1"/>
    </source>
</evidence>
<protein>
    <submittedName>
        <fullName evidence="2">Uncharacterized protein</fullName>
    </submittedName>
</protein>
<organism evidence="2 3">
    <name type="scientific">Setomelanomma holmii</name>
    <dbReference type="NCBI Taxonomy" id="210430"/>
    <lineage>
        <taxon>Eukaryota</taxon>
        <taxon>Fungi</taxon>
        <taxon>Dikarya</taxon>
        <taxon>Ascomycota</taxon>
        <taxon>Pezizomycotina</taxon>
        <taxon>Dothideomycetes</taxon>
        <taxon>Pleosporomycetidae</taxon>
        <taxon>Pleosporales</taxon>
        <taxon>Pleosporineae</taxon>
        <taxon>Phaeosphaeriaceae</taxon>
        <taxon>Setomelanomma</taxon>
    </lineage>
</organism>
<keyword evidence="3" id="KW-1185">Reference proteome</keyword>
<accession>A0A9P4HL66</accession>
<reference evidence="2" key="1">
    <citation type="journal article" date="2020" name="Stud. Mycol.">
        <title>101 Dothideomycetes genomes: a test case for predicting lifestyles and emergence of pathogens.</title>
        <authorList>
            <person name="Haridas S."/>
            <person name="Albert R."/>
            <person name="Binder M."/>
            <person name="Bloem J."/>
            <person name="Labutti K."/>
            <person name="Salamov A."/>
            <person name="Andreopoulos B."/>
            <person name="Baker S."/>
            <person name="Barry K."/>
            <person name="Bills G."/>
            <person name="Bluhm B."/>
            <person name="Cannon C."/>
            <person name="Castanera R."/>
            <person name="Culley D."/>
            <person name="Daum C."/>
            <person name="Ezra D."/>
            <person name="Gonzalez J."/>
            <person name="Henrissat B."/>
            <person name="Kuo A."/>
            <person name="Liang C."/>
            <person name="Lipzen A."/>
            <person name="Lutzoni F."/>
            <person name="Magnuson J."/>
            <person name="Mondo S."/>
            <person name="Nolan M."/>
            <person name="Ohm R."/>
            <person name="Pangilinan J."/>
            <person name="Park H.-J."/>
            <person name="Ramirez L."/>
            <person name="Alfaro M."/>
            <person name="Sun H."/>
            <person name="Tritt A."/>
            <person name="Yoshinaga Y."/>
            <person name="Zwiers L.-H."/>
            <person name="Turgeon B."/>
            <person name="Goodwin S."/>
            <person name="Spatafora J."/>
            <person name="Crous P."/>
            <person name="Grigoriev I."/>
        </authorList>
    </citation>
    <scope>NUCLEOTIDE SEQUENCE</scope>
    <source>
        <strain evidence="2">CBS 110217</strain>
    </source>
</reference>
<dbReference type="OrthoDB" id="3684516at2759"/>
<evidence type="ECO:0000313" key="3">
    <source>
        <dbReference type="Proteomes" id="UP000799777"/>
    </source>
</evidence>
<evidence type="ECO:0000256" key="1">
    <source>
        <dbReference type="SAM" id="MobiDB-lite"/>
    </source>
</evidence>
<name>A0A9P4HL66_9PLEO</name>
<gene>
    <name evidence="2" type="ORF">EK21DRAFT_107076</name>
</gene>
<dbReference type="Proteomes" id="UP000799777">
    <property type="component" value="Unassembled WGS sequence"/>
</dbReference>